<dbReference type="Proteomes" id="UP000032142">
    <property type="component" value="Unassembled WGS sequence"/>
</dbReference>
<keyword evidence="2" id="KW-1185">Reference proteome</keyword>
<dbReference type="EMBL" id="KN446278">
    <property type="protein sequence ID" value="KHG28754.1"/>
    <property type="molecule type" value="Genomic_DNA"/>
</dbReference>
<gene>
    <name evidence="1" type="ORF">F383_02779</name>
</gene>
<sequence>MKQESCINVRQTHWPSTGTSLDLGSLILR</sequence>
<protein>
    <submittedName>
        <fullName evidence="1">Uncharacterized protein</fullName>
    </submittedName>
</protein>
<organism evidence="1 2">
    <name type="scientific">Gossypium arboreum</name>
    <name type="common">Tree cotton</name>
    <name type="synonym">Gossypium nanking</name>
    <dbReference type="NCBI Taxonomy" id="29729"/>
    <lineage>
        <taxon>Eukaryota</taxon>
        <taxon>Viridiplantae</taxon>
        <taxon>Streptophyta</taxon>
        <taxon>Embryophyta</taxon>
        <taxon>Tracheophyta</taxon>
        <taxon>Spermatophyta</taxon>
        <taxon>Magnoliopsida</taxon>
        <taxon>eudicotyledons</taxon>
        <taxon>Gunneridae</taxon>
        <taxon>Pentapetalae</taxon>
        <taxon>rosids</taxon>
        <taxon>malvids</taxon>
        <taxon>Malvales</taxon>
        <taxon>Malvaceae</taxon>
        <taxon>Malvoideae</taxon>
        <taxon>Gossypium</taxon>
    </lineage>
</organism>
<evidence type="ECO:0000313" key="1">
    <source>
        <dbReference type="EMBL" id="KHG28754.1"/>
    </source>
</evidence>
<accession>A0A0B0PWD7</accession>
<dbReference type="AlphaFoldDB" id="A0A0B0PWD7"/>
<proteinExistence type="predicted"/>
<name>A0A0B0PWD7_GOSAR</name>
<reference evidence="2" key="1">
    <citation type="submission" date="2014-09" db="EMBL/GenBank/DDBJ databases">
        <authorList>
            <person name="Mudge J."/>
            <person name="Ramaraj T."/>
            <person name="Lindquist I.E."/>
            <person name="Bharti A.K."/>
            <person name="Sundararajan A."/>
            <person name="Cameron C.T."/>
            <person name="Woodward J.E."/>
            <person name="May G.D."/>
            <person name="Brubaker C."/>
            <person name="Broadhvest J."/>
            <person name="Wilkins T.A."/>
        </authorList>
    </citation>
    <scope>NUCLEOTIDE SEQUENCE</scope>
    <source>
        <strain evidence="2">cv. AKA8401</strain>
    </source>
</reference>
<evidence type="ECO:0000313" key="2">
    <source>
        <dbReference type="Proteomes" id="UP000032142"/>
    </source>
</evidence>